<feature type="domain" description="Beta-lactamase-related" evidence="2">
    <location>
        <begin position="88"/>
        <end position="335"/>
    </location>
</feature>
<comment type="caution">
    <text evidence="3">The sequence shown here is derived from an EMBL/GenBank/DDBJ whole genome shotgun (WGS) entry which is preliminary data.</text>
</comment>
<dbReference type="SUPFAM" id="SSF56601">
    <property type="entry name" value="beta-lactamase/transpeptidase-like"/>
    <property type="match status" value="1"/>
</dbReference>
<evidence type="ECO:0000313" key="3">
    <source>
        <dbReference type="EMBL" id="TDE92615.1"/>
    </source>
</evidence>
<feature type="compositionally biased region" description="Low complexity" evidence="1">
    <location>
        <begin position="34"/>
        <end position="47"/>
    </location>
</feature>
<dbReference type="EMBL" id="SMNA01000006">
    <property type="protein sequence ID" value="TDE92615.1"/>
    <property type="molecule type" value="Genomic_DNA"/>
</dbReference>
<organism evidence="3 4">
    <name type="scientific">Occultella glacieicola</name>
    <dbReference type="NCBI Taxonomy" id="2518684"/>
    <lineage>
        <taxon>Bacteria</taxon>
        <taxon>Bacillati</taxon>
        <taxon>Actinomycetota</taxon>
        <taxon>Actinomycetes</taxon>
        <taxon>Micrococcales</taxon>
        <taxon>Ruaniaceae</taxon>
        <taxon>Occultella</taxon>
    </lineage>
</organism>
<keyword evidence="4" id="KW-1185">Reference proteome</keyword>
<dbReference type="InterPro" id="IPR012338">
    <property type="entry name" value="Beta-lactam/transpept-like"/>
</dbReference>
<dbReference type="Proteomes" id="UP000504882">
    <property type="component" value="Unassembled WGS sequence"/>
</dbReference>
<reference evidence="3 4" key="1">
    <citation type="submission" date="2019-03" db="EMBL/GenBank/DDBJ databases">
        <title>Genomic features of bacteria from cold environments.</title>
        <authorList>
            <person name="Shen L."/>
        </authorList>
    </citation>
    <scope>NUCLEOTIDE SEQUENCE [LARGE SCALE GENOMIC DNA]</scope>
    <source>
        <strain evidence="4">T3246-1</strain>
    </source>
</reference>
<dbReference type="Pfam" id="PF00144">
    <property type="entry name" value="Beta-lactamase"/>
    <property type="match status" value="1"/>
</dbReference>
<evidence type="ECO:0000256" key="1">
    <source>
        <dbReference type="SAM" id="MobiDB-lite"/>
    </source>
</evidence>
<dbReference type="InterPro" id="IPR001466">
    <property type="entry name" value="Beta-lactam-related"/>
</dbReference>
<dbReference type="Gene3D" id="3.40.710.10">
    <property type="entry name" value="DD-peptidase/beta-lactamase superfamily"/>
    <property type="match status" value="1"/>
</dbReference>
<dbReference type="InterPro" id="IPR050789">
    <property type="entry name" value="Diverse_Enzym_Activities"/>
</dbReference>
<gene>
    <name evidence="3" type="ORF">EXU48_13820</name>
</gene>
<protein>
    <submittedName>
        <fullName evidence="3">Class C beta-lactamase-related serine hydrolase</fullName>
    </submittedName>
</protein>
<accession>A0ABY2E382</accession>
<name>A0ABY2E382_9MICO</name>
<keyword evidence="3" id="KW-0378">Hydrolase</keyword>
<feature type="compositionally biased region" description="Basic residues" evidence="1">
    <location>
        <begin position="21"/>
        <end position="33"/>
    </location>
</feature>
<evidence type="ECO:0000313" key="4">
    <source>
        <dbReference type="Proteomes" id="UP000504882"/>
    </source>
</evidence>
<dbReference type="GO" id="GO:0016787">
    <property type="term" value="F:hydrolase activity"/>
    <property type="evidence" value="ECO:0007669"/>
    <property type="project" value="UniProtKB-KW"/>
</dbReference>
<evidence type="ECO:0000259" key="2">
    <source>
        <dbReference type="Pfam" id="PF00144"/>
    </source>
</evidence>
<proteinExistence type="predicted"/>
<sequence>MPSSGRPRARADSAPPTGRSPGRRTRSWSRRAAYRSGPPPRGRAGPYWATVTRDANLLTGFRLRNAEQQLGAYGIHLHRDGHESVEHRFRADDRVNIYSGSKTFTSLAVGIARGEGLLELEDAVVGFFDGTPVADGNERITVRDLLQMSSGNPFNWFEPPQDSPTDIAATWFGTEPVRPPGERFEYSNASTYLLGRIVHAVSGQDVREYLMPRLFDPLGIAVPQWHRCPLGFPEAAKGLHLTTSEFARLGRLLLQDGQWDGTQLVPADYVGAMHTDIVDTTHHGVDPESVAGYGYQVWNCTPDGAWRVDGKYGQFSIVLPAQRAVVTITAHNEKAPNDLLRAVWGEVLPRLR</sequence>
<feature type="region of interest" description="Disordered" evidence="1">
    <location>
        <begin position="1"/>
        <end position="47"/>
    </location>
</feature>
<dbReference type="PANTHER" id="PTHR43283:SF7">
    <property type="entry name" value="BETA-LACTAMASE-RELATED DOMAIN-CONTAINING PROTEIN"/>
    <property type="match status" value="1"/>
</dbReference>
<dbReference type="PANTHER" id="PTHR43283">
    <property type="entry name" value="BETA-LACTAMASE-RELATED"/>
    <property type="match status" value="1"/>
</dbReference>